<evidence type="ECO:0000313" key="2">
    <source>
        <dbReference type="EMBL" id="PIA19413.1"/>
    </source>
</evidence>
<dbReference type="OrthoDB" id="5585735at2759"/>
<organism evidence="2 3">
    <name type="scientific">Coemansia reversa (strain ATCC 12441 / NRRL 1564)</name>
    <dbReference type="NCBI Taxonomy" id="763665"/>
    <lineage>
        <taxon>Eukaryota</taxon>
        <taxon>Fungi</taxon>
        <taxon>Fungi incertae sedis</taxon>
        <taxon>Zoopagomycota</taxon>
        <taxon>Kickxellomycotina</taxon>
        <taxon>Kickxellomycetes</taxon>
        <taxon>Kickxellales</taxon>
        <taxon>Kickxellaceae</taxon>
        <taxon>Coemansia</taxon>
    </lineage>
</organism>
<dbReference type="Proteomes" id="UP000242474">
    <property type="component" value="Unassembled WGS sequence"/>
</dbReference>
<evidence type="ECO:0000256" key="1">
    <source>
        <dbReference type="SAM" id="MobiDB-lite"/>
    </source>
</evidence>
<keyword evidence="3" id="KW-1185">Reference proteome</keyword>
<feature type="non-terminal residue" evidence="2">
    <location>
        <position position="127"/>
    </location>
</feature>
<feature type="compositionally biased region" description="Polar residues" evidence="1">
    <location>
        <begin position="41"/>
        <end position="54"/>
    </location>
</feature>
<evidence type="ECO:0000313" key="3">
    <source>
        <dbReference type="Proteomes" id="UP000242474"/>
    </source>
</evidence>
<dbReference type="EMBL" id="KZ303487">
    <property type="protein sequence ID" value="PIA19413.1"/>
    <property type="molecule type" value="Genomic_DNA"/>
</dbReference>
<sequence>MIVNNVLRAQVVRQSLLELSNIARPRVNISASVAIRHFYAPQTSANKSASTSSHNNEKKRTPQELLDKRRPAGQNEALASIIDGELDYDTDMGAAAVNNTEAERRAEALKKAEKIARETTDDFSKSN</sequence>
<accession>A0A2G5BK78</accession>
<protein>
    <submittedName>
        <fullName evidence="2">Uncharacterized protein</fullName>
    </submittedName>
</protein>
<proteinExistence type="predicted"/>
<dbReference type="AlphaFoldDB" id="A0A2G5BK78"/>
<gene>
    <name evidence="2" type="ORF">COEREDRAFT_79329</name>
</gene>
<feature type="compositionally biased region" description="Basic and acidic residues" evidence="1">
    <location>
        <begin position="55"/>
        <end position="70"/>
    </location>
</feature>
<reference evidence="2 3" key="1">
    <citation type="journal article" date="2015" name="Genome Biol. Evol.">
        <title>Phylogenomic analyses indicate that early fungi evolved digesting cell walls of algal ancestors of land plants.</title>
        <authorList>
            <person name="Chang Y."/>
            <person name="Wang S."/>
            <person name="Sekimoto S."/>
            <person name="Aerts A.L."/>
            <person name="Choi C."/>
            <person name="Clum A."/>
            <person name="LaButti K.M."/>
            <person name="Lindquist E.A."/>
            <person name="Yee Ngan C."/>
            <person name="Ohm R.A."/>
            <person name="Salamov A.A."/>
            <person name="Grigoriev I.V."/>
            <person name="Spatafora J.W."/>
            <person name="Berbee M.L."/>
        </authorList>
    </citation>
    <scope>NUCLEOTIDE SEQUENCE [LARGE SCALE GENOMIC DNA]</scope>
    <source>
        <strain evidence="2 3">NRRL 1564</strain>
    </source>
</reference>
<name>A0A2G5BK78_COERN</name>
<feature type="region of interest" description="Disordered" evidence="1">
    <location>
        <begin position="40"/>
        <end position="74"/>
    </location>
</feature>